<dbReference type="PANTHER" id="PTHR31672">
    <property type="entry name" value="BNACNNG10540D PROTEIN"/>
    <property type="match status" value="1"/>
</dbReference>
<feature type="domain" description="F-box associated beta-propeller type 3" evidence="2">
    <location>
        <begin position="100"/>
        <end position="305"/>
    </location>
</feature>
<name>A0AAD8R2U9_LOLMU</name>
<dbReference type="SUPFAM" id="SSF81383">
    <property type="entry name" value="F-box domain"/>
    <property type="match status" value="1"/>
</dbReference>
<gene>
    <name evidence="3" type="ORF">QYE76_035401</name>
</gene>
<evidence type="ECO:0000313" key="3">
    <source>
        <dbReference type="EMBL" id="KAK1611728.1"/>
    </source>
</evidence>
<dbReference type="Pfam" id="PF00646">
    <property type="entry name" value="F-box"/>
    <property type="match status" value="1"/>
</dbReference>
<dbReference type="InterPro" id="IPR001810">
    <property type="entry name" value="F-box_dom"/>
</dbReference>
<dbReference type="PANTHER" id="PTHR31672:SF2">
    <property type="entry name" value="F-BOX DOMAIN-CONTAINING PROTEIN"/>
    <property type="match status" value="1"/>
</dbReference>
<dbReference type="NCBIfam" id="TIGR01640">
    <property type="entry name" value="F_box_assoc_1"/>
    <property type="match status" value="1"/>
</dbReference>
<keyword evidence="4" id="KW-1185">Reference proteome</keyword>
<comment type="caution">
    <text evidence="3">The sequence shown here is derived from an EMBL/GenBank/DDBJ whole genome shotgun (WGS) entry which is preliminary data.</text>
</comment>
<dbReference type="Proteomes" id="UP001231189">
    <property type="component" value="Unassembled WGS sequence"/>
</dbReference>
<accession>A0AAD8R2U9</accession>
<evidence type="ECO:0000259" key="2">
    <source>
        <dbReference type="Pfam" id="PF08268"/>
    </source>
</evidence>
<evidence type="ECO:0000259" key="1">
    <source>
        <dbReference type="Pfam" id="PF00646"/>
    </source>
</evidence>
<dbReference type="InterPro" id="IPR017451">
    <property type="entry name" value="F-box-assoc_interact_dom"/>
</dbReference>
<dbReference type="InterPro" id="IPR036047">
    <property type="entry name" value="F-box-like_dom_sf"/>
</dbReference>
<protein>
    <recommendedName>
        <fullName evidence="5">F-box domain-containing protein</fullName>
    </recommendedName>
</protein>
<dbReference type="Pfam" id="PF08268">
    <property type="entry name" value="FBA_3"/>
    <property type="match status" value="1"/>
</dbReference>
<dbReference type="InterPro" id="IPR013187">
    <property type="entry name" value="F-box-assoc_dom_typ3"/>
</dbReference>
<feature type="domain" description="F-box" evidence="1">
    <location>
        <begin position="21"/>
        <end position="55"/>
    </location>
</feature>
<proteinExistence type="predicted"/>
<evidence type="ECO:0008006" key="5">
    <source>
        <dbReference type="Google" id="ProtNLM"/>
    </source>
</evidence>
<evidence type="ECO:0000313" key="4">
    <source>
        <dbReference type="Proteomes" id="UP001231189"/>
    </source>
</evidence>
<dbReference type="AlphaFoldDB" id="A0AAD8R2U9"/>
<dbReference type="EMBL" id="JAUUTY010000007">
    <property type="protein sequence ID" value="KAK1611728.1"/>
    <property type="molecule type" value="Genomic_DNA"/>
</dbReference>
<reference evidence="3" key="1">
    <citation type="submission" date="2023-07" db="EMBL/GenBank/DDBJ databases">
        <title>A chromosome-level genome assembly of Lolium multiflorum.</title>
        <authorList>
            <person name="Chen Y."/>
            <person name="Copetti D."/>
            <person name="Kolliker R."/>
            <person name="Studer B."/>
        </authorList>
    </citation>
    <scope>NUCLEOTIDE SEQUENCE</scope>
    <source>
        <strain evidence="3">02402/16</strain>
        <tissue evidence="3">Leaf</tissue>
    </source>
</reference>
<dbReference type="InterPro" id="IPR050796">
    <property type="entry name" value="SCF_F-box_component"/>
</dbReference>
<sequence length="432" mass="48686">MGSRRYEPKRNSSSTGIPSRDTLHEILVKLPTKHVIRFSCVSKLWRKVACAPSFRSRHAMASHVTSARTEALLVTERRQPGRSDEASVFNASSGKAMCCVPIPASYGLANVCNGFLCFVHAREGDEAPAVVCNPATGETVALPKAPPLITSDKNYLDYIFSLGFSPSTGEYKLFRLLFRSWSSSTSSEQRVEVDVYTLGDKRGWRRHSFDSPCCPSKVSAPVSIHGKLYMVTVSWTHHRKRENPTRLLAIDVATELCCTYNLPDYETVPYEQPTVGAFELNGRLCFAAHITNFTESSKIHFWVMSPPPEGNDPQQPSWDLRYSFHMLGHHFCFSRPWGCWLDDDQMLCYLMNETLHKYDTTKCPAISDGGFLQWDKKLHLPAAPSRDRCLWNVCGGYRPTLLSPLSFALPPSQGDDENKHQFEHDVLSTIRL</sequence>
<organism evidence="3 4">
    <name type="scientific">Lolium multiflorum</name>
    <name type="common">Italian ryegrass</name>
    <name type="synonym">Lolium perenne subsp. multiflorum</name>
    <dbReference type="NCBI Taxonomy" id="4521"/>
    <lineage>
        <taxon>Eukaryota</taxon>
        <taxon>Viridiplantae</taxon>
        <taxon>Streptophyta</taxon>
        <taxon>Embryophyta</taxon>
        <taxon>Tracheophyta</taxon>
        <taxon>Spermatophyta</taxon>
        <taxon>Magnoliopsida</taxon>
        <taxon>Liliopsida</taxon>
        <taxon>Poales</taxon>
        <taxon>Poaceae</taxon>
        <taxon>BOP clade</taxon>
        <taxon>Pooideae</taxon>
        <taxon>Poodae</taxon>
        <taxon>Poeae</taxon>
        <taxon>Poeae Chloroplast Group 2 (Poeae type)</taxon>
        <taxon>Loliodinae</taxon>
        <taxon>Loliinae</taxon>
        <taxon>Lolium</taxon>
    </lineage>
</organism>